<evidence type="ECO:0000256" key="1">
    <source>
        <dbReference type="SAM" id="MobiDB-lite"/>
    </source>
</evidence>
<dbReference type="OrthoDB" id="4119964at2"/>
<feature type="region of interest" description="Disordered" evidence="1">
    <location>
        <begin position="77"/>
        <end position="97"/>
    </location>
</feature>
<sequence>MTEKCPTEFYRYRSLSSGASEYVERTICHNELYFAPPRSFNDPFDCRPCFSFEGTAREMDSYYQRLYRGHLPELNRAERRKEARSTRRDKGRNPTGLEAELRMQELHTEEITNNIGVLCLSANRDDILMWSHYADSHRGICLEFDGYYEFFANALEVQYQPSRPTINPFKQTRTEMMNAALLSKSEHWKYEEEWRAIQYNGGPGVYRFPPKALTGIILGAQISEPDRAKLHGWVTQRTDSLRLYQSTPSKTTFSLHVEEIDLGALLL</sequence>
<keyword evidence="3" id="KW-1185">Reference proteome</keyword>
<dbReference type="AlphaFoldDB" id="A0A2G8SZJ8"/>
<protein>
    <recommendedName>
        <fullName evidence="4">DUF2971 domain-containing protein</fullName>
    </recommendedName>
</protein>
<dbReference type="EMBL" id="PDOB01000022">
    <property type="protein sequence ID" value="PIL39194.1"/>
    <property type="molecule type" value="Genomic_DNA"/>
</dbReference>
<dbReference type="Pfam" id="PF11185">
    <property type="entry name" value="DUF2971"/>
    <property type="match status" value="1"/>
</dbReference>
<evidence type="ECO:0008006" key="4">
    <source>
        <dbReference type="Google" id="ProtNLM"/>
    </source>
</evidence>
<dbReference type="Proteomes" id="UP000228593">
    <property type="component" value="Unassembled WGS sequence"/>
</dbReference>
<evidence type="ECO:0000313" key="2">
    <source>
        <dbReference type="EMBL" id="PIL39194.1"/>
    </source>
</evidence>
<dbReference type="InterPro" id="IPR021352">
    <property type="entry name" value="DUF2971"/>
</dbReference>
<evidence type="ECO:0000313" key="3">
    <source>
        <dbReference type="Proteomes" id="UP000228593"/>
    </source>
</evidence>
<accession>A0A2G8SZJ8</accession>
<reference evidence="2 3" key="1">
    <citation type="submission" date="2017-10" db="EMBL/GenBank/DDBJ databases">
        <title>Massilia psychrophilum sp. nov., a novel purple-pigmented bacterium isolated from Tianshan glacier, Xinjiang Municipality, China.</title>
        <authorList>
            <person name="Wang H."/>
        </authorList>
    </citation>
    <scope>NUCLEOTIDE SEQUENCE [LARGE SCALE GENOMIC DNA]</scope>
    <source>
        <strain evidence="2 3">JCM 30813</strain>
    </source>
</reference>
<organism evidence="2 3">
    <name type="scientific">Massilia psychrophila</name>
    <dbReference type="NCBI Taxonomy" id="1603353"/>
    <lineage>
        <taxon>Bacteria</taxon>
        <taxon>Pseudomonadati</taxon>
        <taxon>Pseudomonadota</taxon>
        <taxon>Betaproteobacteria</taxon>
        <taxon>Burkholderiales</taxon>
        <taxon>Oxalobacteraceae</taxon>
        <taxon>Telluria group</taxon>
        <taxon>Massilia</taxon>
    </lineage>
</organism>
<feature type="compositionally biased region" description="Basic and acidic residues" evidence="1">
    <location>
        <begin position="77"/>
        <end position="92"/>
    </location>
</feature>
<proteinExistence type="predicted"/>
<gene>
    <name evidence="2" type="ORF">CR103_13990</name>
</gene>
<dbReference type="RefSeq" id="WP_099916601.1">
    <property type="nucleotide sequence ID" value="NZ_BMHS01000018.1"/>
</dbReference>
<comment type="caution">
    <text evidence="2">The sequence shown here is derived from an EMBL/GenBank/DDBJ whole genome shotgun (WGS) entry which is preliminary data.</text>
</comment>
<name>A0A2G8SZJ8_9BURK</name>